<keyword evidence="2" id="KW-1185">Reference proteome</keyword>
<organism evidence="2 3">
    <name type="scientific">Steinernema glaseri</name>
    <dbReference type="NCBI Taxonomy" id="37863"/>
    <lineage>
        <taxon>Eukaryota</taxon>
        <taxon>Metazoa</taxon>
        <taxon>Ecdysozoa</taxon>
        <taxon>Nematoda</taxon>
        <taxon>Chromadorea</taxon>
        <taxon>Rhabditida</taxon>
        <taxon>Tylenchina</taxon>
        <taxon>Panagrolaimomorpha</taxon>
        <taxon>Strongyloidoidea</taxon>
        <taxon>Steinernematidae</taxon>
        <taxon>Steinernema</taxon>
    </lineage>
</organism>
<evidence type="ECO:0000313" key="2">
    <source>
        <dbReference type="Proteomes" id="UP000095287"/>
    </source>
</evidence>
<evidence type="ECO:0000256" key="1">
    <source>
        <dbReference type="SAM" id="MobiDB-lite"/>
    </source>
</evidence>
<accession>A0A1I7Y675</accession>
<dbReference type="AlphaFoldDB" id="A0A1I7Y675"/>
<sequence>MRPLLHQAALADHHDAVRLANGRQPMRDDDRRAPLAQPTQRPLDAPLGMHVHRRGGFVQHQHRGVCQ</sequence>
<evidence type="ECO:0000313" key="3">
    <source>
        <dbReference type="WBParaSite" id="L893_g13151.t1"/>
    </source>
</evidence>
<dbReference type="Proteomes" id="UP000095287">
    <property type="component" value="Unplaced"/>
</dbReference>
<feature type="region of interest" description="Disordered" evidence="1">
    <location>
        <begin position="15"/>
        <end position="48"/>
    </location>
</feature>
<reference evidence="3" key="1">
    <citation type="submission" date="2016-11" db="UniProtKB">
        <authorList>
            <consortium name="WormBaseParasite"/>
        </authorList>
    </citation>
    <scope>IDENTIFICATION</scope>
</reference>
<proteinExistence type="predicted"/>
<name>A0A1I7Y675_9BILA</name>
<dbReference type="WBParaSite" id="L893_g13151.t1">
    <property type="protein sequence ID" value="L893_g13151.t1"/>
    <property type="gene ID" value="L893_g13151"/>
</dbReference>
<protein>
    <submittedName>
        <fullName evidence="3">ANK_REP_REGION domain-containing protein</fullName>
    </submittedName>
</protein>